<dbReference type="EMBL" id="BMJH01000001">
    <property type="protein sequence ID" value="GGC61628.1"/>
    <property type="molecule type" value="Genomic_DNA"/>
</dbReference>
<evidence type="ECO:0000313" key="4">
    <source>
        <dbReference type="EMBL" id="GGC61628.1"/>
    </source>
</evidence>
<name>A0A916U643_9ACTN</name>
<feature type="domain" description="LytR/CpsA/Psr regulator C-terminal" evidence="3">
    <location>
        <begin position="106"/>
        <end position="190"/>
    </location>
</feature>
<dbReference type="Pfam" id="PF13399">
    <property type="entry name" value="LytR_C"/>
    <property type="match status" value="1"/>
</dbReference>
<feature type="compositionally biased region" description="Acidic residues" evidence="1">
    <location>
        <begin position="62"/>
        <end position="92"/>
    </location>
</feature>
<accession>A0A916U643</accession>
<keyword evidence="5" id="KW-1185">Reference proteome</keyword>
<gene>
    <name evidence="4" type="ORF">GCM10011410_12640</name>
</gene>
<evidence type="ECO:0000256" key="2">
    <source>
        <dbReference type="SAM" id="Phobius"/>
    </source>
</evidence>
<sequence length="192" mass="19436">MNSPQPGSNSLPLRSFAFMLLSAAVVFFVIGALVLRDSGTSADATASDSAVTATTTAIAPASDDDDHDSDDDADDADDADADDETEEDESDSETTSVLAPPPAPAVQVHVLNNSTVSGLAGRTADNLRGSGWQVGEVGNYSASALSATTVFYSNDAERQVAERVAANLGAQVAPRPVGLSGHSAGVVVVLTG</sequence>
<reference evidence="4" key="2">
    <citation type="submission" date="2020-09" db="EMBL/GenBank/DDBJ databases">
        <authorList>
            <person name="Sun Q."/>
            <person name="Zhou Y."/>
        </authorList>
    </citation>
    <scope>NUCLEOTIDE SEQUENCE</scope>
    <source>
        <strain evidence="4">CGMCC 1.15478</strain>
    </source>
</reference>
<feature type="compositionally biased region" description="Low complexity" evidence="1">
    <location>
        <begin position="42"/>
        <end position="61"/>
    </location>
</feature>
<dbReference type="Proteomes" id="UP000641514">
    <property type="component" value="Unassembled WGS sequence"/>
</dbReference>
<dbReference type="Gene3D" id="3.30.70.2390">
    <property type="match status" value="1"/>
</dbReference>
<dbReference type="RefSeq" id="WP_188671644.1">
    <property type="nucleotide sequence ID" value="NZ_BMJH01000001.1"/>
</dbReference>
<dbReference type="AlphaFoldDB" id="A0A916U643"/>
<protein>
    <recommendedName>
        <fullName evidence="3">LytR/CpsA/Psr regulator C-terminal domain-containing protein</fullName>
    </recommendedName>
</protein>
<evidence type="ECO:0000313" key="5">
    <source>
        <dbReference type="Proteomes" id="UP000641514"/>
    </source>
</evidence>
<proteinExistence type="predicted"/>
<evidence type="ECO:0000256" key="1">
    <source>
        <dbReference type="SAM" id="MobiDB-lite"/>
    </source>
</evidence>
<feature type="region of interest" description="Disordered" evidence="1">
    <location>
        <begin position="42"/>
        <end position="103"/>
    </location>
</feature>
<feature type="transmembrane region" description="Helical" evidence="2">
    <location>
        <begin position="16"/>
        <end position="35"/>
    </location>
</feature>
<dbReference type="InterPro" id="IPR027381">
    <property type="entry name" value="LytR/CpsA/Psr_C"/>
</dbReference>
<organism evidence="4 5">
    <name type="scientific">Hoyosella rhizosphaerae</name>
    <dbReference type="NCBI Taxonomy" id="1755582"/>
    <lineage>
        <taxon>Bacteria</taxon>
        <taxon>Bacillati</taxon>
        <taxon>Actinomycetota</taxon>
        <taxon>Actinomycetes</taxon>
        <taxon>Mycobacteriales</taxon>
        <taxon>Hoyosellaceae</taxon>
        <taxon>Hoyosella</taxon>
    </lineage>
</organism>
<comment type="caution">
    <text evidence="4">The sequence shown here is derived from an EMBL/GenBank/DDBJ whole genome shotgun (WGS) entry which is preliminary data.</text>
</comment>
<evidence type="ECO:0000259" key="3">
    <source>
        <dbReference type="Pfam" id="PF13399"/>
    </source>
</evidence>
<reference evidence="4" key="1">
    <citation type="journal article" date="2014" name="Int. J. Syst. Evol. Microbiol.">
        <title>Complete genome sequence of Corynebacterium casei LMG S-19264T (=DSM 44701T), isolated from a smear-ripened cheese.</title>
        <authorList>
            <consortium name="US DOE Joint Genome Institute (JGI-PGF)"/>
            <person name="Walter F."/>
            <person name="Albersmeier A."/>
            <person name="Kalinowski J."/>
            <person name="Ruckert C."/>
        </authorList>
    </citation>
    <scope>NUCLEOTIDE SEQUENCE</scope>
    <source>
        <strain evidence="4">CGMCC 1.15478</strain>
    </source>
</reference>
<keyword evidence="2" id="KW-0812">Transmembrane</keyword>
<keyword evidence="2" id="KW-1133">Transmembrane helix</keyword>
<keyword evidence="2" id="KW-0472">Membrane</keyword>